<keyword evidence="3" id="KW-1185">Reference proteome</keyword>
<dbReference type="RefSeq" id="WP_091620266.1">
    <property type="nucleotide sequence ID" value="NZ_FOEF01000011.1"/>
</dbReference>
<dbReference type="InterPro" id="IPR029063">
    <property type="entry name" value="SAM-dependent_MTases_sf"/>
</dbReference>
<dbReference type="AlphaFoldDB" id="A0A1H8Y6F9"/>
<dbReference type="PANTHER" id="PTHR43460:SF1">
    <property type="entry name" value="METHYLTRANSFERASE TYPE 11 DOMAIN-CONTAINING PROTEIN"/>
    <property type="match status" value="1"/>
</dbReference>
<dbReference type="Proteomes" id="UP000198582">
    <property type="component" value="Unassembled WGS sequence"/>
</dbReference>
<dbReference type="GO" id="GO:0008757">
    <property type="term" value="F:S-adenosylmethionine-dependent methyltransferase activity"/>
    <property type="evidence" value="ECO:0007669"/>
    <property type="project" value="InterPro"/>
</dbReference>
<gene>
    <name evidence="2" type="ORF">SAMN04489732_111164</name>
</gene>
<accession>A0A1H8Y6F9</accession>
<dbReference type="InterPro" id="IPR013216">
    <property type="entry name" value="Methyltransf_11"/>
</dbReference>
<dbReference type="InterPro" id="IPR052939">
    <property type="entry name" value="23S_rRNA_MeTrnsfrase_RlmA"/>
</dbReference>
<keyword evidence="2" id="KW-0808">Transferase</keyword>
<evidence type="ECO:0000313" key="2">
    <source>
        <dbReference type="EMBL" id="SEP47591.1"/>
    </source>
</evidence>
<dbReference type="PANTHER" id="PTHR43460">
    <property type="entry name" value="METHYLTRANSFERASE"/>
    <property type="match status" value="1"/>
</dbReference>
<dbReference type="GO" id="GO:0032259">
    <property type="term" value="P:methylation"/>
    <property type="evidence" value="ECO:0007669"/>
    <property type="project" value="UniProtKB-KW"/>
</dbReference>
<organism evidence="2 3">
    <name type="scientific">Amycolatopsis saalfeldensis</name>
    <dbReference type="NCBI Taxonomy" id="394193"/>
    <lineage>
        <taxon>Bacteria</taxon>
        <taxon>Bacillati</taxon>
        <taxon>Actinomycetota</taxon>
        <taxon>Actinomycetes</taxon>
        <taxon>Pseudonocardiales</taxon>
        <taxon>Pseudonocardiaceae</taxon>
        <taxon>Amycolatopsis</taxon>
    </lineage>
</organism>
<name>A0A1H8Y6F9_9PSEU</name>
<protein>
    <submittedName>
        <fullName evidence="2">Methyltransferase domain-containing protein</fullName>
    </submittedName>
</protein>
<evidence type="ECO:0000313" key="3">
    <source>
        <dbReference type="Proteomes" id="UP000198582"/>
    </source>
</evidence>
<dbReference type="SUPFAM" id="SSF53335">
    <property type="entry name" value="S-adenosyl-L-methionine-dependent methyltransferases"/>
    <property type="match status" value="1"/>
</dbReference>
<dbReference type="Pfam" id="PF08241">
    <property type="entry name" value="Methyltransf_11"/>
    <property type="match status" value="1"/>
</dbReference>
<dbReference type="EMBL" id="FOEF01000011">
    <property type="protein sequence ID" value="SEP47591.1"/>
    <property type="molecule type" value="Genomic_DNA"/>
</dbReference>
<dbReference type="STRING" id="394193.SAMN04489732_111164"/>
<sequence>MTRTFEELVTEAEAVSVAGWDFSWLDGRATEQRPSWGYQRQIGERLARVESALDIQTGGGEVLAGVPVLPPLTVATESWPPNLAKAAALLEPRGGVVVADTDEPPLPFRAGAFELVVSRHPVTVWWDEIARVLRPGGTYLSQQVGPASVFELVEYFLGPQPPEVRRGRHPEDARAAAERAGLEVVDLRFERLRTEFFDIGAVIYFLRKVIWMVPGFTVEAYRPRLRELHERLREGPFTATTTRFLIEARKRT</sequence>
<proteinExistence type="predicted"/>
<dbReference type="Gene3D" id="3.40.50.150">
    <property type="entry name" value="Vaccinia Virus protein VP39"/>
    <property type="match status" value="1"/>
</dbReference>
<reference evidence="2 3" key="1">
    <citation type="submission" date="2016-10" db="EMBL/GenBank/DDBJ databases">
        <authorList>
            <person name="de Groot N.N."/>
        </authorList>
    </citation>
    <scope>NUCLEOTIDE SEQUENCE [LARGE SCALE GENOMIC DNA]</scope>
    <source>
        <strain evidence="2 3">DSM 44993</strain>
    </source>
</reference>
<keyword evidence="2" id="KW-0489">Methyltransferase</keyword>
<dbReference type="OrthoDB" id="9795864at2"/>
<evidence type="ECO:0000259" key="1">
    <source>
        <dbReference type="Pfam" id="PF08241"/>
    </source>
</evidence>
<feature type="domain" description="Methyltransferase type 11" evidence="1">
    <location>
        <begin position="53"/>
        <end position="139"/>
    </location>
</feature>